<protein>
    <recommendedName>
        <fullName evidence="3">DUF4162 domain-containing protein</fullName>
    </recommendedName>
</protein>
<comment type="caution">
    <text evidence="1">The sequence shown here is derived from an EMBL/GenBank/DDBJ whole genome shotgun (WGS) entry which is preliminary data.</text>
</comment>
<sequence length="96" mass="11035">MSRDYRLMPDEADAEVQSSLRGFLRSLKIRFPEIQVVDQFEDRVSLRLPTNSPEMFKITLDVLLDAHTNGAIEDFTISSPTLEQVYFDLAKSQLQV</sequence>
<gene>
    <name evidence="1" type="ORF">FHB240107_LOCUS6623</name>
</gene>
<accession>A0ABC9HJ82</accession>
<reference evidence="1 2" key="1">
    <citation type="submission" date="2024-08" db="EMBL/GenBank/DDBJ databases">
        <authorList>
            <person name="Paterson S."/>
        </authorList>
    </citation>
    <scope>NUCLEOTIDE SEQUENCE [LARGE SCALE GENOMIC DNA]</scope>
</reference>
<dbReference type="Proteomes" id="UP001189180">
    <property type="component" value="Unassembled WGS sequence"/>
</dbReference>
<keyword evidence="2" id="KW-1185">Reference proteome</keyword>
<name>A0ABC9HJ82_FASHE</name>
<dbReference type="AlphaFoldDB" id="A0ABC9HJ82"/>
<evidence type="ECO:0000313" key="1">
    <source>
        <dbReference type="EMBL" id="CAM0512874.1"/>
    </source>
</evidence>
<evidence type="ECO:0008006" key="3">
    <source>
        <dbReference type="Google" id="ProtNLM"/>
    </source>
</evidence>
<dbReference type="EMBL" id="CANUEZ050000457">
    <property type="protein sequence ID" value="CAM0512874.1"/>
    <property type="molecule type" value="Genomic_DNA"/>
</dbReference>
<evidence type="ECO:0000313" key="2">
    <source>
        <dbReference type="Proteomes" id="UP001189180"/>
    </source>
</evidence>
<proteinExistence type="predicted"/>
<organism evidence="1 2">
    <name type="scientific">Fasciola hepatica</name>
    <name type="common">Liver fluke</name>
    <dbReference type="NCBI Taxonomy" id="6192"/>
    <lineage>
        <taxon>Eukaryota</taxon>
        <taxon>Metazoa</taxon>
        <taxon>Spiralia</taxon>
        <taxon>Lophotrochozoa</taxon>
        <taxon>Platyhelminthes</taxon>
        <taxon>Trematoda</taxon>
        <taxon>Digenea</taxon>
        <taxon>Plagiorchiida</taxon>
        <taxon>Echinostomata</taxon>
        <taxon>Echinostomatoidea</taxon>
        <taxon>Fasciolidae</taxon>
        <taxon>Fasciola</taxon>
    </lineage>
</organism>